<dbReference type="EMBL" id="JAAOYO010000004">
    <property type="protein sequence ID" value="NII42129.1"/>
    <property type="molecule type" value="Genomic_DNA"/>
</dbReference>
<dbReference type="RefSeq" id="WP_166781127.1">
    <property type="nucleotide sequence ID" value="NZ_JAAOYO010000004.1"/>
</dbReference>
<evidence type="ECO:0000313" key="1">
    <source>
        <dbReference type="EMBL" id="NII42129.1"/>
    </source>
</evidence>
<organism evidence="1 2">
    <name type="scientific">Curtobacterium salicis</name>
    <dbReference type="NCBI Taxonomy" id="1779862"/>
    <lineage>
        <taxon>Bacteria</taxon>
        <taxon>Bacillati</taxon>
        <taxon>Actinomycetota</taxon>
        <taxon>Actinomycetes</taxon>
        <taxon>Micrococcales</taxon>
        <taxon>Microbacteriaceae</taxon>
        <taxon>Curtobacterium</taxon>
    </lineage>
</organism>
<dbReference type="Proteomes" id="UP001318300">
    <property type="component" value="Unassembled WGS sequence"/>
</dbReference>
<comment type="caution">
    <text evidence="1">The sequence shown here is derived from an EMBL/GenBank/DDBJ whole genome shotgun (WGS) entry which is preliminary data.</text>
</comment>
<proteinExistence type="predicted"/>
<evidence type="ECO:0000313" key="2">
    <source>
        <dbReference type="Proteomes" id="UP001318300"/>
    </source>
</evidence>
<sequence>MTDITTKYENARDALRQAADLIEHMVALIPIKTKPGADDTVRSKRVEPPLPFNEGAFNDANEIYGLLVRATMFWGGTLKVQAPGPAKRAWRARSGTVVGLPLASSPADARYDVSMMSKWLLIHLEEIFRRQPDDVDYFTAELNEIHQAAARYPVNATPHWSNLSCRVGGCSGRVALYPFTEVKTWTEKGKQVFLPPEGARVLCVECSDQWTQDEYTDEIHRRLLAAKEQQKAEKVQARLMKKYRTPTGFPLFEGTVAGKVRHASTHEPD</sequence>
<protein>
    <submittedName>
        <fullName evidence="1">Uncharacterized protein</fullName>
    </submittedName>
</protein>
<name>A0ABX0TD61_9MICO</name>
<reference evidence="1 2" key="1">
    <citation type="submission" date="2020-03" db="EMBL/GenBank/DDBJ databases">
        <title>Above-ground endophytic microbial communities from plants in different locations in the United States.</title>
        <authorList>
            <person name="Frank C."/>
        </authorList>
    </citation>
    <scope>NUCLEOTIDE SEQUENCE [LARGE SCALE GENOMIC DNA]</scope>
    <source>
        <strain evidence="1 2">WW7</strain>
    </source>
</reference>
<gene>
    <name evidence="1" type="ORF">E9228_002787</name>
</gene>
<keyword evidence="2" id="KW-1185">Reference proteome</keyword>
<accession>A0ABX0TD61</accession>